<keyword evidence="5" id="KW-0378">Hydrolase</keyword>
<feature type="binding site" evidence="9">
    <location>
        <position position="35"/>
    </location>
    <ligand>
        <name>Zn(2+)</name>
        <dbReference type="ChEBI" id="CHEBI:29105"/>
        <note>catalytic</note>
    </ligand>
</feature>
<keyword evidence="11" id="KW-0472">Membrane</keyword>
<dbReference type="InterPro" id="IPR027268">
    <property type="entry name" value="Peptidase_M4/M1_CTD_sf"/>
</dbReference>
<organism evidence="14 15">
    <name type="scientific">Jimgerdemannia flammicorona</name>
    <dbReference type="NCBI Taxonomy" id="994334"/>
    <lineage>
        <taxon>Eukaryota</taxon>
        <taxon>Fungi</taxon>
        <taxon>Fungi incertae sedis</taxon>
        <taxon>Mucoromycota</taxon>
        <taxon>Mucoromycotina</taxon>
        <taxon>Endogonomycetes</taxon>
        <taxon>Endogonales</taxon>
        <taxon>Endogonaceae</taxon>
        <taxon>Jimgerdemannia</taxon>
    </lineage>
</organism>
<dbReference type="InterPro" id="IPR001930">
    <property type="entry name" value="Peptidase_M1"/>
</dbReference>
<dbReference type="PANTHER" id="PTHR11533:SF174">
    <property type="entry name" value="PUROMYCIN-SENSITIVE AMINOPEPTIDASE-RELATED"/>
    <property type="match status" value="1"/>
</dbReference>
<dbReference type="OrthoDB" id="10031169at2759"/>
<feature type="binding site" evidence="9">
    <location>
        <position position="39"/>
    </location>
    <ligand>
        <name>Zn(2+)</name>
        <dbReference type="ChEBI" id="CHEBI:29105"/>
        <note>catalytic</note>
    </ligand>
</feature>
<dbReference type="GO" id="GO:0043171">
    <property type="term" value="P:peptide catabolic process"/>
    <property type="evidence" value="ECO:0007669"/>
    <property type="project" value="TreeGrafter"/>
</dbReference>
<dbReference type="GO" id="GO:0005615">
    <property type="term" value="C:extracellular space"/>
    <property type="evidence" value="ECO:0007669"/>
    <property type="project" value="TreeGrafter"/>
</dbReference>
<keyword evidence="4 9" id="KW-0479">Metal-binding</keyword>
<dbReference type="Pfam" id="PF11838">
    <property type="entry name" value="ERAP1_C"/>
    <property type="match status" value="1"/>
</dbReference>
<sequence length="618" mass="70489">MENWGLITYRTTSLLFDKKISSLQLKKGVAYVVCHELAHQWFGNLVTMEWWDDLWLKEGFATWIGWFAVDKLFPELDVWTSFVTEDMPRALTLDALRSSHPIEVAVGEAEEIRQIFGEFGRIGLICLSLFLIVFVDAISYTKGASVIRMLSSWLGVDVFLAGTRRYLHRHKYQNAKTLDLWNALSEEAGVDVGVFMHLWTKRVGYPVVDVVSLDEVTIEVRQSRYLSTGDVAESEDETTWWIPLNIASSPSALTLTDKTNTFKLSSSVFKLNARQTGLYRVNYSIDILKTLAEEIKKGKDGILSDPTDRIGLLSDAASLSVSGQKKTSGLLELLRAFEKEENYFVWSKISVILSNISSAWFEQPMEVRDGLKALHRHLFGPLVAKFGWEMMPGEDDQTTLLRGLAITNAGIGSDPETVTEAKRRFWKLVRDDDAEVLHPNLRRAVYGIALRNSDGDGSEEYDAILKLYEDPTLSPEQKMTALHGLGLVQTPELFRRTIELSLDDKRVRRQDTGYIYAALSKNSTSRITFWEWLTANFDAIESRYSEQSFIFGTLLNYSIEGLGSHQRIQEAENFLKRRNTKAYQRALDQGLESARIYSRWVERDREDVAAWFNKEGFI</sequence>
<comment type="similarity">
    <text evidence="1">Belongs to the peptidase M1 family.</text>
</comment>
<dbReference type="SUPFAM" id="SSF55486">
    <property type="entry name" value="Metalloproteases ('zincins'), catalytic domain"/>
    <property type="match status" value="1"/>
</dbReference>
<dbReference type="InterPro" id="IPR050344">
    <property type="entry name" value="Peptidase_M1_aminopeptidases"/>
</dbReference>
<evidence type="ECO:0000256" key="6">
    <source>
        <dbReference type="ARBA" id="ARBA00022833"/>
    </source>
</evidence>
<feature type="site" description="Transition state stabilizer" evidence="10">
    <location>
        <position position="140"/>
    </location>
</feature>
<proteinExistence type="inferred from homology"/>
<evidence type="ECO:0000256" key="1">
    <source>
        <dbReference type="ARBA" id="ARBA00010136"/>
    </source>
</evidence>
<evidence type="ECO:0000256" key="2">
    <source>
        <dbReference type="ARBA" id="ARBA00022438"/>
    </source>
</evidence>
<evidence type="ECO:0008006" key="16">
    <source>
        <dbReference type="Google" id="ProtNLM"/>
    </source>
</evidence>
<dbReference type="EMBL" id="RBNI01002736">
    <property type="protein sequence ID" value="RUP48963.1"/>
    <property type="molecule type" value="Genomic_DNA"/>
</dbReference>
<feature type="domain" description="ERAP1-like C-terminal" evidence="13">
    <location>
        <begin position="269"/>
        <end position="595"/>
    </location>
</feature>
<keyword evidence="7" id="KW-0482">Metalloprotease</keyword>
<dbReference type="Gene3D" id="2.60.40.1910">
    <property type="match status" value="1"/>
</dbReference>
<dbReference type="Proteomes" id="UP000268093">
    <property type="component" value="Unassembled WGS sequence"/>
</dbReference>
<dbReference type="GO" id="GO:0070006">
    <property type="term" value="F:metalloaminopeptidase activity"/>
    <property type="evidence" value="ECO:0007669"/>
    <property type="project" value="TreeGrafter"/>
</dbReference>
<dbReference type="Pfam" id="PF01433">
    <property type="entry name" value="Peptidase_M1"/>
    <property type="match status" value="2"/>
</dbReference>
<keyword evidence="6 9" id="KW-0862">Zinc</keyword>
<evidence type="ECO:0000313" key="14">
    <source>
        <dbReference type="EMBL" id="RUP48963.1"/>
    </source>
</evidence>
<gene>
    <name evidence="14" type="ORF">BC936DRAFT_143562</name>
</gene>
<dbReference type="GO" id="GO:0016020">
    <property type="term" value="C:membrane"/>
    <property type="evidence" value="ECO:0007669"/>
    <property type="project" value="TreeGrafter"/>
</dbReference>
<dbReference type="InterPro" id="IPR024571">
    <property type="entry name" value="ERAP1-like_C_dom"/>
</dbReference>
<dbReference type="GO" id="GO:0006508">
    <property type="term" value="P:proteolysis"/>
    <property type="evidence" value="ECO:0007669"/>
    <property type="project" value="UniProtKB-KW"/>
</dbReference>
<evidence type="ECO:0000256" key="8">
    <source>
        <dbReference type="PIRSR" id="PIRSR634016-1"/>
    </source>
</evidence>
<dbReference type="AlphaFoldDB" id="A0A433DDN3"/>
<feature type="binding site" evidence="9">
    <location>
        <position position="58"/>
    </location>
    <ligand>
        <name>Zn(2+)</name>
        <dbReference type="ChEBI" id="CHEBI:29105"/>
        <note>catalytic</note>
    </ligand>
</feature>
<dbReference type="GO" id="GO:0042277">
    <property type="term" value="F:peptide binding"/>
    <property type="evidence" value="ECO:0007669"/>
    <property type="project" value="TreeGrafter"/>
</dbReference>
<evidence type="ECO:0000256" key="11">
    <source>
        <dbReference type="SAM" id="Phobius"/>
    </source>
</evidence>
<reference evidence="14 15" key="1">
    <citation type="journal article" date="2018" name="New Phytol.">
        <title>Phylogenomics of Endogonaceae and evolution of mycorrhizas within Mucoromycota.</title>
        <authorList>
            <person name="Chang Y."/>
            <person name="Desiro A."/>
            <person name="Na H."/>
            <person name="Sandor L."/>
            <person name="Lipzen A."/>
            <person name="Clum A."/>
            <person name="Barry K."/>
            <person name="Grigoriev I.V."/>
            <person name="Martin F.M."/>
            <person name="Stajich J.E."/>
            <person name="Smith M.E."/>
            <person name="Bonito G."/>
            <person name="Spatafora J.W."/>
        </authorList>
    </citation>
    <scope>NUCLEOTIDE SEQUENCE [LARGE SCALE GENOMIC DNA]</scope>
    <source>
        <strain evidence="14 15">GMNB39</strain>
    </source>
</reference>
<dbReference type="GO" id="GO:0005737">
    <property type="term" value="C:cytoplasm"/>
    <property type="evidence" value="ECO:0007669"/>
    <property type="project" value="TreeGrafter"/>
</dbReference>
<dbReference type="PRINTS" id="PR00756">
    <property type="entry name" value="ALADIPTASE"/>
</dbReference>
<evidence type="ECO:0000256" key="9">
    <source>
        <dbReference type="PIRSR" id="PIRSR634016-3"/>
    </source>
</evidence>
<dbReference type="PANTHER" id="PTHR11533">
    <property type="entry name" value="PROTEASE M1 ZINC METALLOPROTEASE"/>
    <property type="match status" value="1"/>
</dbReference>
<feature type="transmembrane region" description="Helical" evidence="11">
    <location>
        <begin position="122"/>
        <end position="140"/>
    </location>
</feature>
<dbReference type="FunFam" id="1.25.50.20:FF:000002">
    <property type="entry name" value="Aminopeptidase"/>
    <property type="match status" value="1"/>
</dbReference>
<evidence type="ECO:0000256" key="10">
    <source>
        <dbReference type="PIRSR" id="PIRSR634016-4"/>
    </source>
</evidence>
<evidence type="ECO:0000259" key="12">
    <source>
        <dbReference type="Pfam" id="PF01433"/>
    </source>
</evidence>
<keyword evidence="11" id="KW-0812">Transmembrane</keyword>
<evidence type="ECO:0000256" key="3">
    <source>
        <dbReference type="ARBA" id="ARBA00022670"/>
    </source>
</evidence>
<feature type="active site" description="Proton acceptor" evidence="8">
    <location>
        <position position="36"/>
    </location>
</feature>
<accession>A0A433DDN3</accession>
<dbReference type="FunFam" id="1.10.390.10:FF:000006">
    <property type="entry name" value="Puromycin-sensitive aminopeptidase"/>
    <property type="match status" value="1"/>
</dbReference>
<feature type="domain" description="Peptidase M1 membrane alanine aminopeptidase" evidence="12">
    <location>
        <begin position="136"/>
        <end position="199"/>
    </location>
</feature>
<keyword evidence="15" id="KW-1185">Reference proteome</keyword>
<keyword evidence="2" id="KW-0031">Aminopeptidase</keyword>
<evidence type="ECO:0000259" key="13">
    <source>
        <dbReference type="Pfam" id="PF11838"/>
    </source>
</evidence>
<dbReference type="Gene3D" id="1.10.390.10">
    <property type="entry name" value="Neutral Protease Domain 2"/>
    <property type="match status" value="1"/>
</dbReference>
<evidence type="ECO:0000256" key="7">
    <source>
        <dbReference type="ARBA" id="ARBA00023049"/>
    </source>
</evidence>
<comment type="caution">
    <text evidence="14">The sequence shown here is derived from an EMBL/GenBank/DDBJ whole genome shotgun (WGS) entry which is preliminary data.</text>
</comment>
<feature type="domain" description="Peptidase M1 membrane alanine aminopeptidase" evidence="12">
    <location>
        <begin position="1"/>
        <end position="117"/>
    </location>
</feature>
<evidence type="ECO:0000256" key="4">
    <source>
        <dbReference type="ARBA" id="ARBA00022723"/>
    </source>
</evidence>
<name>A0A433DDN3_9FUNG</name>
<keyword evidence="3" id="KW-0645">Protease</keyword>
<evidence type="ECO:0000313" key="15">
    <source>
        <dbReference type="Proteomes" id="UP000268093"/>
    </source>
</evidence>
<protein>
    <recommendedName>
        <fullName evidence="16">Peptidase family M1-domain-containing protein</fullName>
    </recommendedName>
</protein>
<dbReference type="Gene3D" id="1.25.50.20">
    <property type="match status" value="1"/>
</dbReference>
<comment type="cofactor">
    <cofactor evidence="9">
        <name>Zn(2+)</name>
        <dbReference type="ChEBI" id="CHEBI:29105"/>
    </cofactor>
    <text evidence="9">Binds 1 zinc ion per subunit.</text>
</comment>
<dbReference type="CDD" id="cd09601">
    <property type="entry name" value="M1_APN-Q_like"/>
    <property type="match status" value="1"/>
</dbReference>
<keyword evidence="11" id="KW-1133">Transmembrane helix</keyword>
<evidence type="ECO:0000256" key="5">
    <source>
        <dbReference type="ARBA" id="ARBA00022801"/>
    </source>
</evidence>
<dbReference type="GO" id="GO:0008270">
    <property type="term" value="F:zinc ion binding"/>
    <property type="evidence" value="ECO:0007669"/>
    <property type="project" value="InterPro"/>
</dbReference>
<dbReference type="InterPro" id="IPR034016">
    <property type="entry name" value="M1_APN-typ"/>
</dbReference>
<dbReference type="InterPro" id="IPR014782">
    <property type="entry name" value="Peptidase_M1_dom"/>
</dbReference>